<dbReference type="GO" id="GO:0007100">
    <property type="term" value="P:mitotic centrosome separation"/>
    <property type="evidence" value="ECO:0007669"/>
    <property type="project" value="TreeGrafter"/>
</dbReference>
<dbReference type="GO" id="GO:0000776">
    <property type="term" value="C:kinetochore"/>
    <property type="evidence" value="ECO:0007669"/>
    <property type="project" value="TreeGrafter"/>
</dbReference>
<sequence length="232" mass="25756">MAIPVTSATAMDARDAADLPDKRLREKTLELEALQKEHDEYVRSSCEIEHELEAEVIRLEDIRAKLEEQVRRASDDQLAARASSDAASKELSKLHSIVSELMQANTGFKSDVQRLEQRNDDLERRERELQASIDDLEHQLDTSEEANVFLRQELDDLMGRLHADVENARAGMATRVPAAVNPLSAHAQFKYGGGVKSPPLSPGCGSDKPTMQRPSFYASRVANGCGPNCKLM</sequence>
<proteinExistence type="inferred from homology"/>
<dbReference type="GO" id="GO:0000132">
    <property type="term" value="P:establishment of mitotic spindle orientation"/>
    <property type="evidence" value="ECO:0007669"/>
    <property type="project" value="TreeGrafter"/>
</dbReference>
<reference evidence="4" key="2">
    <citation type="submission" date="2019-06" db="EMBL/GenBank/DDBJ databases">
        <title>Genomics analysis of Aphanomyces spp. identifies a new class of oomycete effector associated with host adaptation.</title>
        <authorList>
            <person name="Gaulin E."/>
        </authorList>
    </citation>
    <scope>NUCLEOTIDE SEQUENCE</scope>
    <source>
        <strain evidence="4">CBS 578.67</strain>
    </source>
</reference>
<accession>A0A485LQU8</accession>
<dbReference type="GO" id="GO:0051642">
    <property type="term" value="P:centrosome localization"/>
    <property type="evidence" value="ECO:0007669"/>
    <property type="project" value="TreeGrafter"/>
</dbReference>
<keyword evidence="6" id="KW-1185">Reference proteome</keyword>
<reference evidence="5 6" key="1">
    <citation type="submission" date="2019-03" db="EMBL/GenBank/DDBJ databases">
        <authorList>
            <person name="Gaulin E."/>
            <person name="Dumas B."/>
        </authorList>
    </citation>
    <scope>NUCLEOTIDE SEQUENCE [LARGE SCALE GENOMIC DNA]</scope>
    <source>
        <strain evidence="5">CBS 568.67</strain>
    </source>
</reference>
<keyword evidence="2 3" id="KW-0175">Coiled coil</keyword>
<evidence type="ECO:0000313" key="4">
    <source>
        <dbReference type="EMBL" id="KAF0683392.1"/>
    </source>
</evidence>
<dbReference type="PANTHER" id="PTHR10921:SF1">
    <property type="entry name" value="NUCLEAR DISTRIBUTION PROTEIN NUDE HOMOLOG"/>
    <property type="match status" value="1"/>
</dbReference>
<gene>
    <name evidence="5" type="primary">Aste57867_24516</name>
    <name evidence="4" type="ORF">As57867_024439</name>
    <name evidence="5" type="ORF">ASTE57867_24516</name>
</gene>
<dbReference type="PANTHER" id="PTHR10921">
    <property type="entry name" value="NUCLEAR DISTRIBUTION PROTEIN NUDE HOMOLOG 1"/>
    <property type="match status" value="1"/>
</dbReference>
<dbReference type="GO" id="GO:0008017">
    <property type="term" value="F:microtubule binding"/>
    <property type="evidence" value="ECO:0007669"/>
    <property type="project" value="InterPro"/>
</dbReference>
<dbReference type="EMBL" id="CAADRA010007431">
    <property type="protein sequence ID" value="VFU01155.1"/>
    <property type="molecule type" value="Genomic_DNA"/>
</dbReference>
<comment type="similarity">
    <text evidence="1">Belongs to the nudE family.</text>
</comment>
<dbReference type="EMBL" id="VJMH01007405">
    <property type="protein sequence ID" value="KAF0683392.1"/>
    <property type="molecule type" value="Genomic_DNA"/>
</dbReference>
<evidence type="ECO:0000256" key="1">
    <source>
        <dbReference type="ARBA" id="ARBA00007429"/>
    </source>
</evidence>
<dbReference type="Proteomes" id="UP000332933">
    <property type="component" value="Unassembled WGS sequence"/>
</dbReference>
<dbReference type="InterPro" id="IPR033494">
    <property type="entry name" value="NUDE"/>
</dbReference>
<dbReference type="SUPFAM" id="SSF57997">
    <property type="entry name" value="Tropomyosin"/>
    <property type="match status" value="1"/>
</dbReference>
<dbReference type="GO" id="GO:0007059">
    <property type="term" value="P:chromosome segregation"/>
    <property type="evidence" value="ECO:0007669"/>
    <property type="project" value="TreeGrafter"/>
</dbReference>
<dbReference type="GO" id="GO:0005813">
    <property type="term" value="C:centrosome"/>
    <property type="evidence" value="ECO:0007669"/>
    <property type="project" value="TreeGrafter"/>
</dbReference>
<dbReference type="OrthoDB" id="5877028at2759"/>
<dbReference type="Gene3D" id="6.10.250.1080">
    <property type="match status" value="1"/>
</dbReference>
<dbReference type="AlphaFoldDB" id="A0A485LQU8"/>
<feature type="coiled-coil region" evidence="3">
    <location>
        <begin position="24"/>
        <end position="160"/>
    </location>
</feature>
<evidence type="ECO:0000313" key="5">
    <source>
        <dbReference type="EMBL" id="VFU01155.1"/>
    </source>
</evidence>
<protein>
    <submittedName>
        <fullName evidence="5">Aste57867_24516 protein</fullName>
    </submittedName>
</protein>
<evidence type="ECO:0000313" key="6">
    <source>
        <dbReference type="Proteomes" id="UP000332933"/>
    </source>
</evidence>
<organism evidence="5 6">
    <name type="scientific">Aphanomyces stellatus</name>
    <dbReference type="NCBI Taxonomy" id="120398"/>
    <lineage>
        <taxon>Eukaryota</taxon>
        <taxon>Sar</taxon>
        <taxon>Stramenopiles</taxon>
        <taxon>Oomycota</taxon>
        <taxon>Saprolegniomycetes</taxon>
        <taxon>Saprolegniales</taxon>
        <taxon>Verrucalvaceae</taxon>
        <taxon>Aphanomyces</taxon>
    </lineage>
</organism>
<evidence type="ECO:0000256" key="2">
    <source>
        <dbReference type="ARBA" id="ARBA00023054"/>
    </source>
</evidence>
<dbReference type="GO" id="GO:0047496">
    <property type="term" value="P:vesicle transport along microtubule"/>
    <property type="evidence" value="ECO:0007669"/>
    <property type="project" value="TreeGrafter"/>
</dbReference>
<name>A0A485LQU8_9STRA</name>
<dbReference type="GO" id="GO:0007020">
    <property type="term" value="P:microtubule nucleation"/>
    <property type="evidence" value="ECO:0007669"/>
    <property type="project" value="TreeGrafter"/>
</dbReference>
<dbReference type="GO" id="GO:0005871">
    <property type="term" value="C:kinesin complex"/>
    <property type="evidence" value="ECO:0007669"/>
    <property type="project" value="TreeGrafter"/>
</dbReference>
<evidence type="ECO:0000256" key="3">
    <source>
        <dbReference type="SAM" id="Coils"/>
    </source>
</evidence>